<dbReference type="PANTHER" id="PTHR12741">
    <property type="entry name" value="LYST-INTERACTING PROTEIN LIP5 DOPAMINE RESPONSIVE PROTEIN DRG-1"/>
    <property type="match status" value="1"/>
</dbReference>
<accession>A0AA38CUG4</accession>
<evidence type="ECO:0000313" key="4">
    <source>
        <dbReference type="EMBL" id="KAH9302684.1"/>
    </source>
</evidence>
<evidence type="ECO:0000259" key="3">
    <source>
        <dbReference type="SMART" id="SM01205"/>
    </source>
</evidence>
<dbReference type="GO" id="GO:0005886">
    <property type="term" value="C:plasma membrane"/>
    <property type="evidence" value="ECO:0007669"/>
    <property type="project" value="TreeGrafter"/>
</dbReference>
<gene>
    <name evidence="4" type="ORF">KI387_014267</name>
</gene>
<evidence type="ECO:0000256" key="2">
    <source>
        <dbReference type="ARBA" id="ARBA00023136"/>
    </source>
</evidence>
<dbReference type="PANTHER" id="PTHR12741:SF47">
    <property type="entry name" value="CALLOSE SYNTHASE 9"/>
    <property type="match status" value="1"/>
</dbReference>
<name>A0AA38CUG4_TAXCH</name>
<dbReference type="Proteomes" id="UP000824469">
    <property type="component" value="Unassembled WGS sequence"/>
</dbReference>
<dbReference type="GO" id="GO:0046527">
    <property type="term" value="F:glucosyltransferase activity"/>
    <property type="evidence" value="ECO:0007669"/>
    <property type="project" value="TreeGrafter"/>
</dbReference>
<dbReference type="SMART" id="SM01205">
    <property type="entry name" value="FKS1_dom1"/>
    <property type="match status" value="1"/>
</dbReference>
<dbReference type="Pfam" id="PF14288">
    <property type="entry name" value="FKS1_dom1"/>
    <property type="match status" value="1"/>
</dbReference>
<dbReference type="GO" id="GO:0012505">
    <property type="term" value="C:endomembrane system"/>
    <property type="evidence" value="ECO:0007669"/>
    <property type="project" value="UniProtKB-SubCell"/>
</dbReference>
<dbReference type="InterPro" id="IPR023175">
    <property type="entry name" value="Vta1/CALS_N_sf"/>
</dbReference>
<dbReference type="AlphaFoldDB" id="A0AA38CUG4"/>
<dbReference type="EMBL" id="JAHRHJ020000009">
    <property type="protein sequence ID" value="KAH9302684.1"/>
    <property type="molecule type" value="Genomic_DNA"/>
</dbReference>
<sequence>MARVERNWERLVRATLQREQLRSGGRAGGRVSASGLVGSIPSSLGRGSNIDAILHAADEIQTEDPNVARILCEHAYSLAQNLDPASEGRGVLQFKTGLMSVIKQKLAKKDGARFDRSQDITRLREFYKEYRERHRVDELQEEEQKWRASGAFNGDLAELERRTVKMKRVYATLKVLGEVVEALTRDATPEEADILIPEEVWICRNRYADMVLFWSQIWLYNLKKIKFLVYDARLRPRPPQTLPDTYLVWICQGLGTDMYRVKAAVAALRYSRDLPQLPNDFPIPKQRSLDIFDLLQYTFGFQRDNVSNQREHVVLLIANSQARLGVLEGVEPRADEASIHNVFAKSLDNYMKWCKYLRKRPIWNSVDALNKQKKLMLVALYFLIWGEAANIRFLPECICYIFHNMAKELEEISQQPYAQPAKSCIEDNVVSFLQQIILPVYEIVAAEAASNDNGKASHSAWRNYDDFNEYFWSSNCFELGWPWNRSAKFFIKPKRKAKGMHLPRGRIGKSSFVEHRTFLHLYHSFHRFMDFLGNDVP</sequence>
<comment type="caution">
    <text evidence="4">The sequence shown here is derived from an EMBL/GenBank/DDBJ whole genome shotgun (WGS) entry which is preliminary data.</text>
</comment>
<evidence type="ECO:0000256" key="1">
    <source>
        <dbReference type="ARBA" id="ARBA00004308"/>
    </source>
</evidence>
<dbReference type="OMA" id="CCIGENG"/>
<keyword evidence="2" id="KW-0472">Membrane</keyword>
<dbReference type="InterPro" id="IPR026899">
    <property type="entry name" value="FKS1-like_dom1"/>
</dbReference>
<proteinExistence type="predicted"/>
<evidence type="ECO:0000313" key="5">
    <source>
        <dbReference type="Proteomes" id="UP000824469"/>
    </source>
</evidence>
<feature type="domain" description="1,3-beta-glucan synthase component FKS1-like" evidence="3">
    <location>
        <begin position="372"/>
        <end position="484"/>
    </location>
</feature>
<organism evidence="4 5">
    <name type="scientific">Taxus chinensis</name>
    <name type="common">Chinese yew</name>
    <name type="synonym">Taxus wallichiana var. chinensis</name>
    <dbReference type="NCBI Taxonomy" id="29808"/>
    <lineage>
        <taxon>Eukaryota</taxon>
        <taxon>Viridiplantae</taxon>
        <taxon>Streptophyta</taxon>
        <taxon>Embryophyta</taxon>
        <taxon>Tracheophyta</taxon>
        <taxon>Spermatophyta</taxon>
        <taxon>Pinopsida</taxon>
        <taxon>Pinidae</taxon>
        <taxon>Conifers II</taxon>
        <taxon>Cupressales</taxon>
        <taxon>Taxaceae</taxon>
        <taxon>Taxus</taxon>
    </lineage>
</organism>
<comment type="subcellular location">
    <subcellularLocation>
        <location evidence="1">Endomembrane system</location>
    </subcellularLocation>
</comment>
<reference evidence="4 5" key="1">
    <citation type="journal article" date="2021" name="Nat. Plants">
        <title>The Taxus genome provides insights into paclitaxel biosynthesis.</title>
        <authorList>
            <person name="Xiong X."/>
            <person name="Gou J."/>
            <person name="Liao Q."/>
            <person name="Li Y."/>
            <person name="Zhou Q."/>
            <person name="Bi G."/>
            <person name="Li C."/>
            <person name="Du R."/>
            <person name="Wang X."/>
            <person name="Sun T."/>
            <person name="Guo L."/>
            <person name="Liang H."/>
            <person name="Lu P."/>
            <person name="Wu Y."/>
            <person name="Zhang Z."/>
            <person name="Ro D.K."/>
            <person name="Shang Y."/>
            <person name="Huang S."/>
            <person name="Yan J."/>
        </authorList>
    </citation>
    <scope>NUCLEOTIDE SEQUENCE [LARGE SCALE GENOMIC DNA]</scope>
    <source>
        <strain evidence="4">Ta-2019</strain>
    </source>
</reference>
<keyword evidence="5" id="KW-1185">Reference proteome</keyword>
<dbReference type="Gene3D" id="1.25.40.270">
    <property type="entry name" value="Vacuolar protein sorting-associated protein vta1"/>
    <property type="match status" value="1"/>
</dbReference>
<feature type="non-terminal residue" evidence="4">
    <location>
        <position position="537"/>
    </location>
</feature>
<protein>
    <recommendedName>
        <fullName evidence="3">1,3-beta-glucan synthase component FKS1-like domain-containing protein</fullName>
    </recommendedName>
</protein>